<evidence type="ECO:0000313" key="9">
    <source>
        <dbReference type="Proteomes" id="UP000692954"/>
    </source>
</evidence>
<feature type="transmembrane region" description="Helical" evidence="6">
    <location>
        <begin position="213"/>
        <end position="232"/>
    </location>
</feature>
<comment type="function">
    <text evidence="6">Serine protease involved in intramembrane proteolysis.</text>
</comment>
<comment type="caution">
    <text evidence="8">The sequence shown here is derived from an EMBL/GenBank/DDBJ whole genome shotgun (WGS) entry which is preliminary data.</text>
</comment>
<evidence type="ECO:0000256" key="6">
    <source>
        <dbReference type="RuleBase" id="RU362115"/>
    </source>
</evidence>
<comment type="catalytic activity">
    <reaction evidence="1 6">
        <text>Cleaves type-1 transmembrane domains using a catalytic dyad composed of serine and histidine that are contributed by different transmembrane domains.</text>
        <dbReference type="EC" id="3.4.21.105"/>
    </reaction>
</comment>
<gene>
    <name evidence="8" type="ORF">PSON_ATCC_30995.1.T1520080</name>
</gene>
<dbReference type="InterPro" id="IPR002610">
    <property type="entry name" value="Peptidase_S54_rhomboid-like"/>
</dbReference>
<evidence type="ECO:0000256" key="5">
    <source>
        <dbReference type="ARBA" id="ARBA00022825"/>
    </source>
</evidence>
<keyword evidence="6" id="KW-1133">Transmembrane helix</keyword>
<accession>A0A8S1RD96</accession>
<keyword evidence="4 6" id="KW-0378">Hydrolase</keyword>
<evidence type="ECO:0000256" key="2">
    <source>
        <dbReference type="ARBA" id="ARBA00009045"/>
    </source>
</evidence>
<dbReference type="AlphaFoldDB" id="A0A8S1RD96"/>
<dbReference type="Proteomes" id="UP000692954">
    <property type="component" value="Unassembled WGS sequence"/>
</dbReference>
<dbReference type="PANTHER" id="PTHR22936:SF69">
    <property type="entry name" value="RHOMBOID-LIKE PROTEIN"/>
    <property type="match status" value="1"/>
</dbReference>
<feature type="transmembrane region" description="Helical" evidence="6">
    <location>
        <begin position="191"/>
        <end position="207"/>
    </location>
</feature>
<dbReference type="GO" id="GO:0004252">
    <property type="term" value="F:serine-type endopeptidase activity"/>
    <property type="evidence" value="ECO:0007669"/>
    <property type="project" value="InterPro"/>
</dbReference>
<keyword evidence="6" id="KW-0812">Transmembrane</keyword>
<dbReference type="OrthoDB" id="418595at2759"/>
<dbReference type="PANTHER" id="PTHR22936">
    <property type="entry name" value="RHOMBOID-RELATED"/>
    <property type="match status" value="1"/>
</dbReference>
<feature type="transmembrane region" description="Helical" evidence="6">
    <location>
        <begin position="48"/>
        <end position="69"/>
    </location>
</feature>
<feature type="transmembrane region" description="Helical" evidence="6">
    <location>
        <begin position="139"/>
        <end position="156"/>
    </location>
</feature>
<comment type="similarity">
    <text evidence="2 6">Belongs to the peptidase S54 family.</text>
</comment>
<protein>
    <recommendedName>
        <fullName evidence="6">Rhomboid-like protease</fullName>
        <ecNumber evidence="6">3.4.21.105</ecNumber>
    </recommendedName>
</protein>
<name>A0A8S1RD96_9CILI</name>
<keyword evidence="3 6" id="KW-0645">Protease</keyword>
<proteinExistence type="inferred from homology"/>
<feature type="transmembrane region" description="Helical" evidence="6">
    <location>
        <begin position="162"/>
        <end position="179"/>
    </location>
</feature>
<feature type="transmembrane region" description="Helical" evidence="6">
    <location>
        <begin position="244"/>
        <end position="265"/>
    </location>
</feature>
<evidence type="ECO:0000256" key="3">
    <source>
        <dbReference type="ARBA" id="ARBA00022670"/>
    </source>
</evidence>
<dbReference type="InterPro" id="IPR022764">
    <property type="entry name" value="Peptidase_S54_rhomboid_dom"/>
</dbReference>
<dbReference type="EC" id="3.4.21.105" evidence="6"/>
<dbReference type="GO" id="GO:0016020">
    <property type="term" value="C:membrane"/>
    <property type="evidence" value="ECO:0007669"/>
    <property type="project" value="UniProtKB-SubCell"/>
</dbReference>
<dbReference type="EMBL" id="CAJJDN010000152">
    <property type="protein sequence ID" value="CAD8124615.1"/>
    <property type="molecule type" value="Genomic_DNA"/>
</dbReference>
<evidence type="ECO:0000313" key="8">
    <source>
        <dbReference type="EMBL" id="CAD8124615.1"/>
    </source>
</evidence>
<dbReference type="Pfam" id="PF01694">
    <property type="entry name" value="Rhomboid"/>
    <property type="match status" value="1"/>
</dbReference>
<evidence type="ECO:0000259" key="7">
    <source>
        <dbReference type="Pfam" id="PF01694"/>
    </source>
</evidence>
<reference evidence="8" key="1">
    <citation type="submission" date="2021-01" db="EMBL/GenBank/DDBJ databases">
        <authorList>
            <consortium name="Genoscope - CEA"/>
            <person name="William W."/>
        </authorList>
    </citation>
    <scope>NUCLEOTIDE SEQUENCE</scope>
</reference>
<sequence>MEIPTINQLDLSIDQQHINQSQPQSNKNLRVKHSNVSIGSILFKQFNICSITFPLSIVLLLYFWILFIYQQVSDKLLSCVLYDCGAKFRPDILHRSQFYRMLISIPQFGGISHMIIGFITIQMYGYISEYKYGKWKYSLILFLSGYSSNLLSSLVYPYNLTVGGYGIVFGTIVLYGFIIIQQKQMGQYKKLIIGIYFLVFCINFIPIISTNQIDIACIFGGILSTLFMGIYFQTFSFNRGNYISYGALLLELIYLITGTILILIMEVDDIQISRFC</sequence>
<dbReference type="GO" id="GO:0006508">
    <property type="term" value="P:proteolysis"/>
    <property type="evidence" value="ECO:0007669"/>
    <property type="project" value="UniProtKB-KW"/>
</dbReference>
<keyword evidence="6" id="KW-0472">Membrane</keyword>
<keyword evidence="9" id="KW-1185">Reference proteome</keyword>
<organism evidence="8 9">
    <name type="scientific">Paramecium sonneborni</name>
    <dbReference type="NCBI Taxonomy" id="65129"/>
    <lineage>
        <taxon>Eukaryota</taxon>
        <taxon>Sar</taxon>
        <taxon>Alveolata</taxon>
        <taxon>Ciliophora</taxon>
        <taxon>Intramacronucleata</taxon>
        <taxon>Oligohymenophorea</taxon>
        <taxon>Peniculida</taxon>
        <taxon>Parameciidae</taxon>
        <taxon>Paramecium</taxon>
    </lineage>
</organism>
<evidence type="ECO:0000256" key="4">
    <source>
        <dbReference type="ARBA" id="ARBA00022801"/>
    </source>
</evidence>
<feature type="transmembrane region" description="Helical" evidence="6">
    <location>
        <begin position="108"/>
        <end position="127"/>
    </location>
</feature>
<evidence type="ECO:0000256" key="1">
    <source>
        <dbReference type="ARBA" id="ARBA00000156"/>
    </source>
</evidence>
<comment type="subcellular location">
    <subcellularLocation>
        <location evidence="6">Membrane</location>
        <topology evidence="6">Multi-pass membrane protein</topology>
    </subcellularLocation>
</comment>
<keyword evidence="5 6" id="KW-0720">Serine protease</keyword>
<feature type="domain" description="Peptidase S54 rhomboid" evidence="7">
    <location>
        <begin position="96"/>
        <end position="232"/>
    </location>
</feature>